<dbReference type="Proteomes" id="UP000823868">
    <property type="component" value="Unassembled WGS sequence"/>
</dbReference>
<dbReference type="SUPFAM" id="SSF52540">
    <property type="entry name" value="P-loop containing nucleoside triphosphate hydrolases"/>
    <property type="match status" value="1"/>
</dbReference>
<dbReference type="Pfam" id="PF12840">
    <property type="entry name" value="HTH_20"/>
    <property type="match status" value="1"/>
</dbReference>
<feature type="domain" description="HTH arsR-type" evidence="1">
    <location>
        <begin position="1"/>
        <end position="89"/>
    </location>
</feature>
<dbReference type="PANTHER" id="PTHR13748">
    <property type="entry name" value="COBW-RELATED"/>
    <property type="match status" value="1"/>
</dbReference>
<dbReference type="InterPro" id="IPR001845">
    <property type="entry name" value="HTH_ArsR_DNA-bd_dom"/>
</dbReference>
<name>A0A9D2BZF0_9FIRM</name>
<dbReference type="PANTHER" id="PTHR13748:SF62">
    <property type="entry name" value="COBW DOMAIN-CONTAINING PROTEIN"/>
    <property type="match status" value="1"/>
</dbReference>
<dbReference type="InterPro" id="IPR036390">
    <property type="entry name" value="WH_DNA-bd_sf"/>
</dbReference>
<dbReference type="EMBL" id="DXDX01000186">
    <property type="protein sequence ID" value="HIY22262.1"/>
    <property type="molecule type" value="Genomic_DNA"/>
</dbReference>
<dbReference type="SUPFAM" id="SSF46785">
    <property type="entry name" value="Winged helix' DNA-binding domain"/>
    <property type="match status" value="1"/>
</dbReference>
<evidence type="ECO:0000313" key="2">
    <source>
        <dbReference type="EMBL" id="HIY22262.1"/>
    </source>
</evidence>
<dbReference type="Pfam" id="PF07683">
    <property type="entry name" value="CobW_C"/>
    <property type="match status" value="1"/>
</dbReference>
<proteinExistence type="predicted"/>
<dbReference type="GO" id="GO:0003700">
    <property type="term" value="F:DNA-binding transcription factor activity"/>
    <property type="evidence" value="ECO:0007669"/>
    <property type="project" value="InterPro"/>
</dbReference>
<dbReference type="SMART" id="SM00833">
    <property type="entry name" value="CobW_C"/>
    <property type="match status" value="1"/>
</dbReference>
<protein>
    <submittedName>
        <fullName evidence="2">GTP-binding protein</fullName>
    </submittedName>
</protein>
<reference evidence="2" key="2">
    <citation type="submission" date="2021-04" db="EMBL/GenBank/DDBJ databases">
        <authorList>
            <person name="Gilroy R."/>
        </authorList>
    </citation>
    <scope>NUCLEOTIDE SEQUENCE</scope>
    <source>
        <strain evidence="2">ChiBcec16_6824</strain>
    </source>
</reference>
<dbReference type="InterPro" id="IPR003495">
    <property type="entry name" value="CobW/HypB/UreG_nucleotide-bd"/>
</dbReference>
<organism evidence="2 3">
    <name type="scientific">Candidatus Flavonifractor merdigallinarum</name>
    <dbReference type="NCBI Taxonomy" id="2838589"/>
    <lineage>
        <taxon>Bacteria</taxon>
        <taxon>Bacillati</taxon>
        <taxon>Bacillota</taxon>
        <taxon>Clostridia</taxon>
        <taxon>Eubacteriales</taxon>
        <taxon>Oscillospiraceae</taxon>
        <taxon>Flavonifractor</taxon>
    </lineage>
</organism>
<dbReference type="CDD" id="cd00090">
    <property type="entry name" value="HTH_ARSR"/>
    <property type="match status" value="1"/>
</dbReference>
<dbReference type="SMART" id="SM00418">
    <property type="entry name" value="HTH_ARSR"/>
    <property type="match status" value="1"/>
</dbReference>
<dbReference type="InterPro" id="IPR051316">
    <property type="entry name" value="Zinc-reg_GTPase_activator"/>
</dbReference>
<dbReference type="PROSITE" id="PS50987">
    <property type="entry name" value="HTH_ARSR_2"/>
    <property type="match status" value="1"/>
</dbReference>
<dbReference type="CDD" id="cd03112">
    <property type="entry name" value="CobW-like"/>
    <property type="match status" value="1"/>
</dbReference>
<dbReference type="InterPro" id="IPR011629">
    <property type="entry name" value="CobW-like_C"/>
</dbReference>
<evidence type="ECO:0000313" key="3">
    <source>
        <dbReference type="Proteomes" id="UP000823868"/>
    </source>
</evidence>
<evidence type="ECO:0000259" key="1">
    <source>
        <dbReference type="PROSITE" id="PS50987"/>
    </source>
</evidence>
<dbReference type="Gene3D" id="1.10.10.10">
    <property type="entry name" value="Winged helix-like DNA-binding domain superfamily/Winged helix DNA-binding domain"/>
    <property type="match status" value="1"/>
</dbReference>
<dbReference type="InterPro" id="IPR027417">
    <property type="entry name" value="P-loop_NTPase"/>
</dbReference>
<comment type="caution">
    <text evidence="2">The sequence shown here is derived from an EMBL/GenBank/DDBJ whole genome shotgun (WGS) entry which is preliminary data.</text>
</comment>
<gene>
    <name evidence="2" type="ORF">H9841_10250</name>
</gene>
<dbReference type="InterPro" id="IPR036388">
    <property type="entry name" value="WH-like_DNA-bd_sf"/>
</dbReference>
<dbReference type="Gene3D" id="3.40.50.300">
    <property type="entry name" value="P-loop containing nucleotide triphosphate hydrolases"/>
    <property type="match status" value="1"/>
</dbReference>
<dbReference type="AlphaFoldDB" id="A0A9D2BZF0"/>
<dbReference type="InterPro" id="IPR011991">
    <property type="entry name" value="ArsR-like_HTH"/>
</dbReference>
<sequence>MPEQEALFAALGDEVRLRLLETLEHGPQSAEALGNALGLTQTEVGAHLAVLERCGLASKGPAGWALTDGSLSAVKGLAQVLLPLRSRPPKKGDSAMQRKKLYVLTGFLGAGKTTVLLHILKELEGKRVGVIQNEFGKLSIDGEILRRDGITMTEISRGSIFCSCLKLNFVQALAEMGQQDLEYVFVESSGLADPSNIEEILEAVKVLAGDVYQLKGVLCLIDGAQFLQQLSDVATVDRQLAHCHLAIVNKADLIDEEQLSQVLAALRKVNPRCALQVCKNGAVDLSFLEEDLMALQWAACEDSLNSPDNKPKTLSLTAPGVVPKAKLEAFLHAVLPECYRIKGFFLLEDGWNQVDVVGPQIDYKPAPEKEESHLVFLSKVGPKVIRTIDNAWREQVGLPMKLHN</sequence>
<dbReference type="Pfam" id="PF02492">
    <property type="entry name" value="cobW"/>
    <property type="match status" value="1"/>
</dbReference>
<accession>A0A9D2BZF0</accession>
<reference evidence="2" key="1">
    <citation type="journal article" date="2021" name="PeerJ">
        <title>Extensive microbial diversity within the chicken gut microbiome revealed by metagenomics and culture.</title>
        <authorList>
            <person name="Gilroy R."/>
            <person name="Ravi A."/>
            <person name="Getino M."/>
            <person name="Pursley I."/>
            <person name="Horton D.L."/>
            <person name="Alikhan N.F."/>
            <person name="Baker D."/>
            <person name="Gharbi K."/>
            <person name="Hall N."/>
            <person name="Watson M."/>
            <person name="Adriaenssens E.M."/>
            <person name="Foster-Nyarko E."/>
            <person name="Jarju S."/>
            <person name="Secka A."/>
            <person name="Antonio M."/>
            <person name="Oren A."/>
            <person name="Chaudhuri R.R."/>
            <person name="La Ragione R."/>
            <person name="Hildebrand F."/>
            <person name="Pallen M.J."/>
        </authorList>
    </citation>
    <scope>NUCLEOTIDE SEQUENCE</scope>
    <source>
        <strain evidence="2">ChiBcec16_6824</strain>
    </source>
</reference>
<dbReference type="GO" id="GO:0005737">
    <property type="term" value="C:cytoplasm"/>
    <property type="evidence" value="ECO:0007669"/>
    <property type="project" value="TreeGrafter"/>
</dbReference>